<evidence type="ECO:0000259" key="2">
    <source>
        <dbReference type="Pfam" id="PF12849"/>
    </source>
</evidence>
<comment type="caution">
    <text evidence="3">The sequence shown here is derived from an EMBL/GenBank/DDBJ whole genome shotgun (WGS) entry which is preliminary data.</text>
</comment>
<dbReference type="InterPro" id="IPR024370">
    <property type="entry name" value="PBP_domain"/>
</dbReference>
<dbReference type="PANTHER" id="PTHR30570:SF1">
    <property type="entry name" value="PHOSPHATE-BINDING PROTEIN PSTS"/>
    <property type="match status" value="1"/>
</dbReference>
<dbReference type="Gene3D" id="3.40.190.10">
    <property type="entry name" value="Periplasmic binding protein-like II"/>
    <property type="match status" value="2"/>
</dbReference>
<dbReference type="EMBL" id="SHBP01000016">
    <property type="protein sequence ID" value="RZO19210.1"/>
    <property type="molecule type" value="Genomic_DNA"/>
</dbReference>
<sequence>MLISPISFARESIEVVGSSTVYPFSTVVAERYGRSTGKPTPKIESTGSGGGMKLFCSGVGTNYPDITNSSRRIKLSEFKKCQTNGVKDIIEVQVGYDGIVVANSVDAATMNLTRKDIFLALAEKVPGTNDGELIDNPYSTWKQVNASLPDTAIEVLGPPPTSGTRDAFAELALEGGCKKIGWIAAIKKTDKNRYKAICHTVREDGRYIEAGENDNLIVQKLEANPSALGVFGFSFLDQNADKVQGAQIESIEPTFESIADKSYPISRPLYFYVKKAHVGVVPGMMGYLKEFTNERAWGEDGYLAEKGMIPLPTKMRMDMASKTMSLVPMTGKEALK</sequence>
<feature type="domain" description="PBP" evidence="2">
    <location>
        <begin position="9"/>
        <end position="294"/>
    </location>
</feature>
<evidence type="ECO:0000256" key="1">
    <source>
        <dbReference type="ARBA" id="ARBA00022729"/>
    </source>
</evidence>
<dbReference type="Proteomes" id="UP000315889">
    <property type="component" value="Unassembled WGS sequence"/>
</dbReference>
<evidence type="ECO:0000313" key="4">
    <source>
        <dbReference type="Proteomes" id="UP000315889"/>
    </source>
</evidence>
<organism evidence="3 4">
    <name type="scientific">SAR92 clade bacterium</name>
    <dbReference type="NCBI Taxonomy" id="2315479"/>
    <lineage>
        <taxon>Bacteria</taxon>
        <taxon>Pseudomonadati</taxon>
        <taxon>Pseudomonadota</taxon>
        <taxon>Gammaproteobacteria</taxon>
        <taxon>Cellvibrionales</taxon>
        <taxon>Porticoccaceae</taxon>
        <taxon>SAR92 clade</taxon>
    </lineage>
</organism>
<proteinExistence type="predicted"/>
<dbReference type="SUPFAM" id="SSF53850">
    <property type="entry name" value="Periplasmic binding protein-like II"/>
    <property type="match status" value="1"/>
</dbReference>
<keyword evidence="1" id="KW-0732">Signal</keyword>
<dbReference type="Pfam" id="PF12849">
    <property type="entry name" value="PBP_like_2"/>
    <property type="match status" value="1"/>
</dbReference>
<reference evidence="3 4" key="1">
    <citation type="submission" date="2019-02" db="EMBL/GenBank/DDBJ databases">
        <title>Prokaryotic population dynamics and viral predation in marine succession experiment using metagenomics: the confinement effect.</title>
        <authorList>
            <person name="Haro-Moreno J.M."/>
            <person name="Rodriguez-Valera F."/>
            <person name="Lopez-Perez M."/>
        </authorList>
    </citation>
    <scope>NUCLEOTIDE SEQUENCE [LARGE SCALE GENOMIC DNA]</scope>
    <source>
        <strain evidence="3">MED-G170</strain>
    </source>
</reference>
<dbReference type="InterPro" id="IPR050811">
    <property type="entry name" value="Phosphate_ABC_transporter"/>
</dbReference>
<accession>A0A520MDC1</accession>
<protein>
    <submittedName>
        <fullName evidence="3">Phosphate ABC transporter substrate-binding protein</fullName>
    </submittedName>
</protein>
<gene>
    <name evidence="3" type="ORF">EVB03_08625</name>
</gene>
<name>A0A520MDC1_9GAMM</name>
<dbReference type="PANTHER" id="PTHR30570">
    <property type="entry name" value="PERIPLASMIC PHOSPHATE BINDING COMPONENT OF PHOSPHATE ABC TRANSPORTER"/>
    <property type="match status" value="1"/>
</dbReference>
<dbReference type="AlphaFoldDB" id="A0A520MDC1"/>
<evidence type="ECO:0000313" key="3">
    <source>
        <dbReference type="EMBL" id="RZO19210.1"/>
    </source>
</evidence>